<name>A0A8H3G5P4_9LECA</name>
<feature type="region of interest" description="Disordered" evidence="1">
    <location>
        <begin position="617"/>
        <end position="646"/>
    </location>
</feature>
<dbReference type="InterPro" id="IPR052971">
    <property type="entry name" value="TRP_calcium_channel"/>
</dbReference>
<feature type="transmembrane region" description="Helical" evidence="2">
    <location>
        <begin position="336"/>
        <end position="357"/>
    </location>
</feature>
<keyword evidence="2" id="KW-0472">Membrane</keyword>
<dbReference type="EMBL" id="CAJPDS010000097">
    <property type="protein sequence ID" value="CAF9937024.1"/>
    <property type="molecule type" value="Genomic_DNA"/>
</dbReference>
<protein>
    <recommendedName>
        <fullName evidence="7">Ion transport domain-containing protein</fullName>
    </recommendedName>
</protein>
<sequence length="733" mass="83758">MQRIKNRRSYSYALKISEAEDEEEHLLPDAEHGDFSGSDVPVPPNPHAHLPVYATIHRVRQDIISAIDDPYSLEQLRSPRMNVSIIRPMVDRLYKMKDVSIVYCLLINRVRFIREQTQHAHRHNINNTRANACEILATRVLRRFEEDHTDRNGLLLLANILVAGFEPFQNAPEEILKNANQTSNWVQRVKYNYKKKAPALEVAILSESKILLSSSACARVVDAIYTGRLIYTPYSFIDILPDHYKHKPISLYNPAKAPLLNQYRLIVPRVSNALDMCQFLVLLFLYILVMTDERPKDRTPDFTVPEVVFTVYTLGWALHEFATILEHGWQVYTQNLWSFLDASFAIIYVCYLFVRIYGYAANDIKASRTALEILATGAPVLVPRLAFNLMSENMLFVSLRDMMANFVTLTLLAVWCFAGFLLAMVWLGDGSHKPVTVSKWMLYVWFGLDGTGIQKSLDFHWLLGPALMVTFAFLGNTLFLTILVSMLSNTFSNIVTSVDAECQFRKAVLTLEGVKSDALFAYQPPLNVLALIILLPLKAMVSPRWFHKINVTAVRVTNLPILLAIGWYERHYLWRPAKAQAYRTRKRRSWWDFSRFTVYGDIQAVFETDPPDYIYDDDSELEHSDEERRQGLPSSSQANGKKNRDRDFRAHRLRKGSAGSVAGLTEQLSDMLHEHNGSSVKGRLEKLEASNRRIELLLRKLYDDGGGGSGKIEESLDEEADDEEILNEGDATE</sequence>
<keyword evidence="6" id="KW-1185">Reference proteome</keyword>
<feature type="domain" description="Calcium channel YVC1-like C-terminal transmembrane" evidence="4">
    <location>
        <begin position="279"/>
        <end position="573"/>
    </location>
</feature>
<feature type="region of interest" description="Disordered" evidence="1">
    <location>
        <begin position="23"/>
        <end position="42"/>
    </location>
</feature>
<keyword evidence="2" id="KW-1133">Transmembrane helix</keyword>
<dbReference type="InterPro" id="IPR056337">
    <property type="entry name" value="LHD_YVC1"/>
</dbReference>
<feature type="transmembrane region" description="Helical" evidence="2">
    <location>
        <begin position="273"/>
        <end position="291"/>
    </location>
</feature>
<dbReference type="AlphaFoldDB" id="A0A8H3G5P4"/>
<dbReference type="Pfam" id="PF23190">
    <property type="entry name" value="LHD_TRPY1"/>
    <property type="match status" value="1"/>
</dbReference>
<evidence type="ECO:0000259" key="3">
    <source>
        <dbReference type="Pfam" id="PF23190"/>
    </source>
</evidence>
<feature type="domain" description="YVC1 N-terminal linker helical" evidence="3">
    <location>
        <begin position="53"/>
        <end position="244"/>
    </location>
</feature>
<evidence type="ECO:0000313" key="5">
    <source>
        <dbReference type="EMBL" id="CAF9937024.1"/>
    </source>
</evidence>
<dbReference type="OrthoDB" id="2373987at2759"/>
<gene>
    <name evidence="5" type="ORF">HETSPECPRED_010531</name>
</gene>
<accession>A0A8H3G5P4</accession>
<evidence type="ECO:0000259" key="4">
    <source>
        <dbReference type="Pfam" id="PF23317"/>
    </source>
</evidence>
<feature type="region of interest" description="Disordered" evidence="1">
    <location>
        <begin position="704"/>
        <end position="733"/>
    </location>
</feature>
<organism evidence="5 6">
    <name type="scientific">Heterodermia speciosa</name>
    <dbReference type="NCBI Taxonomy" id="116794"/>
    <lineage>
        <taxon>Eukaryota</taxon>
        <taxon>Fungi</taxon>
        <taxon>Dikarya</taxon>
        <taxon>Ascomycota</taxon>
        <taxon>Pezizomycotina</taxon>
        <taxon>Lecanoromycetes</taxon>
        <taxon>OSLEUM clade</taxon>
        <taxon>Lecanoromycetidae</taxon>
        <taxon>Caliciales</taxon>
        <taxon>Physciaceae</taxon>
        <taxon>Heterodermia</taxon>
    </lineage>
</organism>
<comment type="caution">
    <text evidence="5">The sequence shown here is derived from an EMBL/GenBank/DDBJ whole genome shotgun (WGS) entry which is preliminary data.</text>
</comment>
<feature type="transmembrane region" description="Helical" evidence="2">
    <location>
        <begin position="463"/>
        <end position="484"/>
    </location>
</feature>
<proteinExistence type="predicted"/>
<feature type="compositionally biased region" description="Basic and acidic residues" evidence="1">
    <location>
        <begin position="25"/>
        <end position="34"/>
    </location>
</feature>
<evidence type="ECO:0000256" key="2">
    <source>
        <dbReference type="SAM" id="Phobius"/>
    </source>
</evidence>
<evidence type="ECO:0000256" key="1">
    <source>
        <dbReference type="SAM" id="MobiDB-lite"/>
    </source>
</evidence>
<reference evidence="5" key="1">
    <citation type="submission" date="2021-03" db="EMBL/GenBank/DDBJ databases">
        <authorList>
            <person name="Tagirdzhanova G."/>
        </authorList>
    </citation>
    <scope>NUCLEOTIDE SEQUENCE</scope>
</reference>
<evidence type="ECO:0000313" key="6">
    <source>
        <dbReference type="Proteomes" id="UP000664521"/>
    </source>
</evidence>
<feature type="compositionally biased region" description="Acidic residues" evidence="1">
    <location>
        <begin position="715"/>
        <end position="733"/>
    </location>
</feature>
<dbReference type="InterPro" id="IPR056336">
    <property type="entry name" value="YVC1_C"/>
</dbReference>
<dbReference type="PANTHER" id="PTHR35859">
    <property type="entry name" value="NONSELECTIVE CATION CHANNEL PROTEIN"/>
    <property type="match status" value="1"/>
</dbReference>
<dbReference type="PANTHER" id="PTHR35859:SF1">
    <property type="entry name" value="NONSELECTIVE CATION CHANNEL PROTEIN"/>
    <property type="match status" value="1"/>
</dbReference>
<feature type="compositionally biased region" description="Basic and acidic residues" evidence="1">
    <location>
        <begin position="621"/>
        <end position="630"/>
    </location>
</feature>
<keyword evidence="2" id="KW-0812">Transmembrane</keyword>
<evidence type="ECO:0008006" key="7">
    <source>
        <dbReference type="Google" id="ProtNLM"/>
    </source>
</evidence>
<feature type="transmembrane region" description="Helical" evidence="2">
    <location>
        <begin position="406"/>
        <end position="428"/>
    </location>
</feature>
<dbReference type="Proteomes" id="UP000664521">
    <property type="component" value="Unassembled WGS sequence"/>
</dbReference>
<dbReference type="Pfam" id="PF23317">
    <property type="entry name" value="YVC1_C"/>
    <property type="match status" value="1"/>
</dbReference>